<dbReference type="Proteomes" id="UP001519460">
    <property type="component" value="Unassembled WGS sequence"/>
</dbReference>
<comment type="caution">
    <text evidence="2">The sequence shown here is derived from an EMBL/GenBank/DDBJ whole genome shotgun (WGS) entry which is preliminary data.</text>
</comment>
<organism evidence="2 3">
    <name type="scientific">Batillaria attramentaria</name>
    <dbReference type="NCBI Taxonomy" id="370345"/>
    <lineage>
        <taxon>Eukaryota</taxon>
        <taxon>Metazoa</taxon>
        <taxon>Spiralia</taxon>
        <taxon>Lophotrochozoa</taxon>
        <taxon>Mollusca</taxon>
        <taxon>Gastropoda</taxon>
        <taxon>Caenogastropoda</taxon>
        <taxon>Sorbeoconcha</taxon>
        <taxon>Cerithioidea</taxon>
        <taxon>Batillariidae</taxon>
        <taxon>Batillaria</taxon>
    </lineage>
</organism>
<evidence type="ECO:0000313" key="3">
    <source>
        <dbReference type="Proteomes" id="UP001519460"/>
    </source>
</evidence>
<dbReference type="EMBL" id="JACVVK020000054">
    <property type="protein sequence ID" value="KAK7497938.1"/>
    <property type="molecule type" value="Genomic_DNA"/>
</dbReference>
<dbReference type="AlphaFoldDB" id="A0ABD0LFA8"/>
<evidence type="ECO:0000256" key="1">
    <source>
        <dbReference type="SAM" id="MobiDB-lite"/>
    </source>
</evidence>
<accession>A0ABD0LFA8</accession>
<name>A0ABD0LFA8_9CAEN</name>
<evidence type="ECO:0000313" key="2">
    <source>
        <dbReference type="EMBL" id="KAK7497938.1"/>
    </source>
</evidence>
<sequence length="61" mass="6653">MKQNSEKSGLVSEEVSSIRVLRKAKPLPTAGRALFRCPDNDSQTSCKASDSAGAERRCVER</sequence>
<protein>
    <submittedName>
        <fullName evidence="2">Uncharacterized protein</fullName>
    </submittedName>
</protein>
<keyword evidence="3" id="KW-1185">Reference proteome</keyword>
<reference evidence="2 3" key="1">
    <citation type="journal article" date="2023" name="Sci. Data">
        <title>Genome assembly of the Korean intertidal mud-creeper Batillaria attramentaria.</title>
        <authorList>
            <person name="Patra A.K."/>
            <person name="Ho P.T."/>
            <person name="Jun S."/>
            <person name="Lee S.J."/>
            <person name="Kim Y."/>
            <person name="Won Y.J."/>
        </authorList>
    </citation>
    <scope>NUCLEOTIDE SEQUENCE [LARGE SCALE GENOMIC DNA]</scope>
    <source>
        <strain evidence="2">Wonlab-2016</strain>
    </source>
</reference>
<gene>
    <name evidence="2" type="ORF">BaRGS_00010809</name>
</gene>
<feature type="non-terminal residue" evidence="2">
    <location>
        <position position="61"/>
    </location>
</feature>
<proteinExistence type="predicted"/>
<feature type="region of interest" description="Disordered" evidence="1">
    <location>
        <begin position="1"/>
        <end position="61"/>
    </location>
</feature>